<evidence type="ECO:0000256" key="3">
    <source>
        <dbReference type="ARBA" id="ARBA00022801"/>
    </source>
</evidence>
<dbReference type="InterPro" id="IPR006710">
    <property type="entry name" value="Glyco_hydro_43"/>
</dbReference>
<accession>A0A6J6GI83</accession>
<proteinExistence type="inferred from homology"/>
<dbReference type="EMBL" id="CAEZUO010000011">
    <property type="protein sequence ID" value="CAB4598595.1"/>
    <property type="molecule type" value="Genomic_DNA"/>
</dbReference>
<name>A0A6J6GI83_9ZZZZ</name>
<dbReference type="GO" id="GO:0004553">
    <property type="term" value="F:hydrolase activity, hydrolyzing O-glycosyl compounds"/>
    <property type="evidence" value="ECO:0007669"/>
    <property type="project" value="InterPro"/>
</dbReference>
<keyword evidence="3" id="KW-0378">Hydrolase</keyword>
<dbReference type="Pfam" id="PF04616">
    <property type="entry name" value="Glyco_hydro_43"/>
    <property type="match status" value="1"/>
</dbReference>
<organism evidence="5">
    <name type="scientific">freshwater metagenome</name>
    <dbReference type="NCBI Taxonomy" id="449393"/>
    <lineage>
        <taxon>unclassified sequences</taxon>
        <taxon>metagenomes</taxon>
        <taxon>ecological metagenomes</taxon>
    </lineage>
</organism>
<dbReference type="Gene3D" id="2.115.10.20">
    <property type="entry name" value="Glycosyl hydrolase domain, family 43"/>
    <property type="match status" value="1"/>
</dbReference>
<protein>
    <submittedName>
        <fullName evidence="5">Unannotated protein</fullName>
    </submittedName>
</protein>
<dbReference type="InterPro" id="IPR050727">
    <property type="entry name" value="GH43_arabinanases"/>
</dbReference>
<reference evidence="5" key="1">
    <citation type="submission" date="2020-05" db="EMBL/GenBank/DDBJ databases">
        <authorList>
            <person name="Chiriac C."/>
            <person name="Salcher M."/>
            <person name="Ghai R."/>
            <person name="Kavagutti S V."/>
        </authorList>
    </citation>
    <scope>NUCLEOTIDE SEQUENCE</scope>
</reference>
<evidence type="ECO:0000256" key="1">
    <source>
        <dbReference type="ARBA" id="ARBA00004834"/>
    </source>
</evidence>
<dbReference type="SUPFAM" id="SSF75005">
    <property type="entry name" value="Arabinanase/levansucrase/invertase"/>
    <property type="match status" value="1"/>
</dbReference>
<dbReference type="PANTHER" id="PTHR43301">
    <property type="entry name" value="ARABINAN ENDO-1,5-ALPHA-L-ARABINOSIDASE"/>
    <property type="match status" value="1"/>
</dbReference>
<evidence type="ECO:0000256" key="2">
    <source>
        <dbReference type="ARBA" id="ARBA00009865"/>
    </source>
</evidence>
<evidence type="ECO:0000313" key="5">
    <source>
        <dbReference type="EMBL" id="CAB4598595.1"/>
    </source>
</evidence>
<keyword evidence="4" id="KW-0326">Glycosidase</keyword>
<dbReference type="GO" id="GO:0005975">
    <property type="term" value="P:carbohydrate metabolic process"/>
    <property type="evidence" value="ECO:0007669"/>
    <property type="project" value="InterPro"/>
</dbReference>
<comment type="pathway">
    <text evidence="1">Glycan metabolism; L-arabinan degradation.</text>
</comment>
<gene>
    <name evidence="5" type="ORF">UFOPK1827_00422</name>
</gene>
<comment type="similarity">
    <text evidence="2">Belongs to the glycosyl hydrolase 43 family.</text>
</comment>
<dbReference type="AlphaFoldDB" id="A0A6J6GI83"/>
<dbReference type="InterPro" id="IPR023296">
    <property type="entry name" value="Glyco_hydro_beta-prop_sf"/>
</dbReference>
<evidence type="ECO:0000256" key="4">
    <source>
        <dbReference type="ARBA" id="ARBA00023295"/>
    </source>
</evidence>
<sequence length="760" mass="78887">MTAFLPTSGLCVPLSRHRLAVRVAGLVVVLAALLSGVVASPGTAEAASEDTHYQPSFVGAPYFAPGAVYTQNFPDPDVVWDAGTQRYYAFSTTTGGVYVPVMWSTDLVTWTARTNHAIPNPNGQFHDALPDPSPAGSTWTSGDPNFPDEVWAPTAAKLSGNGTSAWVMFYALRVNASGTHCIDFATSQTPDGPYTSPQQFFCSATPLGVIDPYVFTDSATGKTWLMWQDQGEAGKDWSSLWMREISLTSAQSVGWAAGSAPVYLMDAGADWERGVAENPSMVRTSDGVPTLFYSGGLWNSVGYSMGMAKCGPLQFSWTPICTRVGSGQVMNSRVGMTGIGGSSVFRGVGGAAYVANHYWSEGLAPSYPGNQRRLVVDRVYETPGGLAFSHEGGPVGVASSSGYAPMGPTRVLDTRYATGTTSTRALESGEVFVVDLASRITATTTSVTMNVTVDGAAAPGYLTAYACGEPPVASTLNYTSGVVSTNLVTVRVNATRKVCFSTQASTHLIVDLQGRYDSAVSTAVTPVTPVRVFDSRQSVPVQAGNWVQVQIAGQAGVPVSATAALVSLTADGASISGYLTAWQCNGSPPVVSNVNYGPNWPAGNGAIVPLSQDGAICVFSQSRANVIVDVFGYVGPSGQRLNISAPTRVFDSRTSIGVVGAGQTVPVQVTGAGKAAIGSTAVEVNVTATDARAPGWVSVFPCSSPPAPGSETSVLNLVTGQTKAAHVVVPVGVTGPSAGQICLRTQNATHLVVDLSGGYN</sequence>
<dbReference type="PANTHER" id="PTHR43301:SF3">
    <property type="entry name" value="ARABINAN ENDO-1,5-ALPHA-L-ARABINOSIDASE A-RELATED"/>
    <property type="match status" value="1"/>
</dbReference>